<feature type="signal peptide" evidence="4">
    <location>
        <begin position="1"/>
        <end position="22"/>
    </location>
</feature>
<feature type="chain" id="PRO_5046103353" evidence="4">
    <location>
        <begin position="23"/>
        <end position="146"/>
    </location>
</feature>
<protein>
    <submittedName>
        <fullName evidence="6">Outer membrane protein assembly factor BamE</fullName>
    </submittedName>
</protein>
<comment type="caution">
    <text evidence="6">The sequence shown here is derived from an EMBL/GenBank/DDBJ whole genome shotgun (WGS) entry which is preliminary data.</text>
</comment>
<dbReference type="EMBL" id="BSNI01000002">
    <property type="protein sequence ID" value="GLQ18227.1"/>
    <property type="molecule type" value="Genomic_DNA"/>
</dbReference>
<evidence type="ECO:0000259" key="5">
    <source>
        <dbReference type="Pfam" id="PF04355"/>
    </source>
</evidence>
<accession>A0ABQ5UU74</accession>
<reference evidence="6" key="1">
    <citation type="journal article" date="2014" name="Int. J. Syst. Evol. Microbiol.">
        <title>Complete genome of a new Firmicutes species belonging to the dominant human colonic microbiota ('Ruminococcus bicirculans') reveals two chromosomes and a selective capacity to utilize plant glucans.</title>
        <authorList>
            <consortium name="NISC Comparative Sequencing Program"/>
            <person name="Wegmann U."/>
            <person name="Louis P."/>
            <person name="Goesmann A."/>
            <person name="Henrissat B."/>
            <person name="Duncan S.H."/>
            <person name="Flint H.J."/>
        </authorList>
    </citation>
    <scope>NUCLEOTIDE SEQUENCE</scope>
    <source>
        <strain evidence="6">NBRC 107169</strain>
    </source>
</reference>
<dbReference type="PANTHER" id="PTHR37482">
    <property type="entry name" value="OUTER MEMBRANE PROTEIN ASSEMBLY FACTOR BAME"/>
    <property type="match status" value="1"/>
</dbReference>
<dbReference type="InterPro" id="IPR026592">
    <property type="entry name" value="BamE"/>
</dbReference>
<keyword evidence="1 4" id="KW-0732">Signal</keyword>
<evidence type="ECO:0000313" key="6">
    <source>
        <dbReference type="EMBL" id="GLQ18227.1"/>
    </source>
</evidence>
<keyword evidence="7" id="KW-1185">Reference proteome</keyword>
<evidence type="ECO:0000313" key="7">
    <source>
        <dbReference type="Proteomes" id="UP001161405"/>
    </source>
</evidence>
<dbReference type="PROSITE" id="PS51257">
    <property type="entry name" value="PROKAR_LIPOPROTEIN"/>
    <property type="match status" value="1"/>
</dbReference>
<gene>
    <name evidence="6" type="ORF">GCM10007879_24760</name>
</gene>
<evidence type="ECO:0000256" key="3">
    <source>
        <dbReference type="ARBA" id="ARBA00023237"/>
    </source>
</evidence>
<organism evidence="6 7">
    <name type="scientific">Maritalea porphyrae</name>
    <dbReference type="NCBI Taxonomy" id="880732"/>
    <lineage>
        <taxon>Bacteria</taxon>
        <taxon>Pseudomonadati</taxon>
        <taxon>Pseudomonadota</taxon>
        <taxon>Alphaproteobacteria</taxon>
        <taxon>Hyphomicrobiales</taxon>
        <taxon>Devosiaceae</taxon>
        <taxon>Maritalea</taxon>
    </lineage>
</organism>
<evidence type="ECO:0000256" key="4">
    <source>
        <dbReference type="SAM" id="SignalP"/>
    </source>
</evidence>
<dbReference type="InterPro" id="IPR007450">
    <property type="entry name" value="BamE_dom"/>
</dbReference>
<dbReference type="PANTHER" id="PTHR37482:SF1">
    <property type="entry name" value="OUTER MEMBRANE PROTEIN ASSEMBLY FACTOR BAME"/>
    <property type="match status" value="1"/>
</dbReference>
<name>A0ABQ5UU74_9HYPH</name>
<evidence type="ECO:0000256" key="1">
    <source>
        <dbReference type="ARBA" id="ARBA00022729"/>
    </source>
</evidence>
<evidence type="ECO:0000256" key="2">
    <source>
        <dbReference type="ARBA" id="ARBA00023136"/>
    </source>
</evidence>
<dbReference type="RefSeq" id="WP_284365004.1">
    <property type="nucleotide sequence ID" value="NZ_BSNI01000002.1"/>
</dbReference>
<dbReference type="Gene3D" id="3.30.1450.10">
    <property type="match status" value="1"/>
</dbReference>
<proteinExistence type="predicted"/>
<dbReference type="Proteomes" id="UP001161405">
    <property type="component" value="Unassembled WGS sequence"/>
</dbReference>
<feature type="domain" description="Outer membrane protein assembly factor BamE" evidence="5">
    <location>
        <begin position="34"/>
        <end position="107"/>
    </location>
</feature>
<keyword evidence="2" id="KW-0472">Membrane</keyword>
<keyword evidence="3" id="KW-0998">Cell outer membrane</keyword>
<dbReference type="InterPro" id="IPR037873">
    <property type="entry name" value="BamE-like"/>
</dbReference>
<sequence length="146" mass="16254">MMVMRSAIRFLSLISVFAAALALSGCLTQQRTQGYDISEDNLAQVRPGVSKQLVEFVMGSPQSKNTFGDEEAYYYVETKIEQTAFGLKSVKERTVVAVYFDKKDRVIDKAVYSLADGRVVETVSRKTPGFGQDRSFVEQLLGSLSF</sequence>
<reference evidence="6" key="2">
    <citation type="submission" date="2023-01" db="EMBL/GenBank/DDBJ databases">
        <title>Draft genome sequence of Maritalea porphyrae strain NBRC 107169.</title>
        <authorList>
            <person name="Sun Q."/>
            <person name="Mori K."/>
        </authorList>
    </citation>
    <scope>NUCLEOTIDE SEQUENCE</scope>
    <source>
        <strain evidence="6">NBRC 107169</strain>
    </source>
</reference>
<dbReference type="Pfam" id="PF04355">
    <property type="entry name" value="BamE"/>
    <property type="match status" value="1"/>
</dbReference>